<proteinExistence type="predicted"/>
<evidence type="ECO:0000256" key="1">
    <source>
        <dbReference type="SAM" id="MobiDB-lite"/>
    </source>
</evidence>
<reference evidence="2" key="3">
    <citation type="submission" date="2010-09" db="EMBL/GenBank/DDBJ databases">
        <title>Annotation of Gaeumannomyces graminis var. tritici R3-111a-1.</title>
        <authorList>
            <consortium name="The Broad Institute Genome Sequencing Platform"/>
            <person name="Ma L.-J."/>
            <person name="Dead R."/>
            <person name="Young S.K."/>
            <person name="Zeng Q."/>
            <person name="Gargeya S."/>
            <person name="Fitzgerald M."/>
            <person name="Haas B."/>
            <person name="Abouelleil A."/>
            <person name="Alvarado L."/>
            <person name="Arachchi H.M."/>
            <person name="Berlin A."/>
            <person name="Brown A."/>
            <person name="Chapman S.B."/>
            <person name="Chen Z."/>
            <person name="Dunbar C."/>
            <person name="Freedman E."/>
            <person name="Gearin G."/>
            <person name="Gellesch M."/>
            <person name="Goldberg J."/>
            <person name="Griggs A."/>
            <person name="Gujja S."/>
            <person name="Heiman D."/>
            <person name="Howarth C."/>
            <person name="Larson L."/>
            <person name="Lui A."/>
            <person name="MacDonald P.J.P."/>
            <person name="Mehta T."/>
            <person name="Montmayeur A."/>
            <person name="Murphy C."/>
            <person name="Neiman D."/>
            <person name="Pearson M."/>
            <person name="Priest M."/>
            <person name="Roberts A."/>
            <person name="Saif S."/>
            <person name="Shea T."/>
            <person name="Shenoy N."/>
            <person name="Sisk P."/>
            <person name="Stolte C."/>
            <person name="Sykes S."/>
            <person name="Yandava C."/>
            <person name="Wortman J."/>
            <person name="Nusbaum C."/>
            <person name="Birren B."/>
        </authorList>
    </citation>
    <scope>NUCLEOTIDE SEQUENCE</scope>
    <source>
        <strain evidence="2">R3-111a-1</strain>
    </source>
</reference>
<feature type="compositionally biased region" description="Basic and acidic residues" evidence="1">
    <location>
        <begin position="27"/>
        <end position="38"/>
    </location>
</feature>
<organism evidence="2">
    <name type="scientific">Gaeumannomyces tritici (strain R3-111a-1)</name>
    <name type="common">Wheat and barley take-all root rot fungus</name>
    <name type="synonym">Gaeumannomyces graminis var. tritici</name>
    <dbReference type="NCBI Taxonomy" id="644352"/>
    <lineage>
        <taxon>Eukaryota</taxon>
        <taxon>Fungi</taxon>
        <taxon>Dikarya</taxon>
        <taxon>Ascomycota</taxon>
        <taxon>Pezizomycotina</taxon>
        <taxon>Sordariomycetes</taxon>
        <taxon>Sordariomycetidae</taxon>
        <taxon>Magnaporthales</taxon>
        <taxon>Magnaporthaceae</taxon>
        <taxon>Gaeumannomyces</taxon>
    </lineage>
</organism>
<dbReference type="VEuPathDB" id="FungiDB:GGTG_05627"/>
<accession>J3NWG3</accession>
<dbReference type="HOGENOM" id="CLU_2812502_0_0_1"/>
<reference evidence="2" key="2">
    <citation type="submission" date="2010-07" db="EMBL/GenBank/DDBJ databases">
        <authorList>
            <consortium name="The Broad Institute Genome Sequencing Platform"/>
            <consortium name="Broad Institute Genome Sequencing Center for Infectious Disease"/>
            <person name="Ma L.-J."/>
            <person name="Dead R."/>
            <person name="Young S."/>
            <person name="Zeng Q."/>
            <person name="Koehrsen M."/>
            <person name="Alvarado L."/>
            <person name="Berlin A."/>
            <person name="Chapman S.B."/>
            <person name="Chen Z."/>
            <person name="Freedman E."/>
            <person name="Gellesch M."/>
            <person name="Goldberg J."/>
            <person name="Griggs A."/>
            <person name="Gujja S."/>
            <person name="Heilman E.R."/>
            <person name="Heiman D."/>
            <person name="Hepburn T."/>
            <person name="Howarth C."/>
            <person name="Jen D."/>
            <person name="Larson L."/>
            <person name="Mehta T."/>
            <person name="Neiman D."/>
            <person name="Pearson M."/>
            <person name="Roberts A."/>
            <person name="Saif S."/>
            <person name="Shea T."/>
            <person name="Shenoy N."/>
            <person name="Sisk P."/>
            <person name="Stolte C."/>
            <person name="Sykes S."/>
            <person name="Walk T."/>
            <person name="White J."/>
            <person name="Yandava C."/>
            <person name="Haas B."/>
            <person name="Nusbaum C."/>
            <person name="Birren B."/>
        </authorList>
    </citation>
    <scope>NUCLEOTIDE SEQUENCE</scope>
    <source>
        <strain evidence="2">R3-111a-1</strain>
    </source>
</reference>
<reference evidence="4" key="1">
    <citation type="submission" date="2010-07" db="EMBL/GenBank/DDBJ databases">
        <title>The genome sequence of Gaeumannomyces graminis var. tritici strain R3-111a-1.</title>
        <authorList>
            <consortium name="The Broad Institute Genome Sequencing Platform"/>
            <person name="Ma L.-J."/>
            <person name="Dead R."/>
            <person name="Young S."/>
            <person name="Zeng Q."/>
            <person name="Koehrsen M."/>
            <person name="Alvarado L."/>
            <person name="Berlin A."/>
            <person name="Chapman S.B."/>
            <person name="Chen Z."/>
            <person name="Freedman E."/>
            <person name="Gellesch M."/>
            <person name="Goldberg J."/>
            <person name="Griggs A."/>
            <person name="Gujja S."/>
            <person name="Heilman E.R."/>
            <person name="Heiman D."/>
            <person name="Hepburn T."/>
            <person name="Howarth C."/>
            <person name="Jen D."/>
            <person name="Larson L."/>
            <person name="Mehta T."/>
            <person name="Neiman D."/>
            <person name="Pearson M."/>
            <person name="Roberts A."/>
            <person name="Saif S."/>
            <person name="Shea T."/>
            <person name="Shenoy N."/>
            <person name="Sisk P."/>
            <person name="Stolte C."/>
            <person name="Sykes S."/>
            <person name="Walk T."/>
            <person name="White J."/>
            <person name="Yandava C."/>
            <person name="Haas B."/>
            <person name="Nusbaum C."/>
            <person name="Birren B."/>
        </authorList>
    </citation>
    <scope>NUCLEOTIDE SEQUENCE [LARGE SCALE GENOMIC DNA]</scope>
    <source>
        <strain evidence="4">R3-111a-1</strain>
    </source>
</reference>
<gene>
    <name evidence="3" type="primary">20346085</name>
    <name evidence="2" type="ORF">GGTG_05627</name>
</gene>
<dbReference type="GeneID" id="20346085"/>
<dbReference type="EnsemblFungi" id="EJT75695">
    <property type="protein sequence ID" value="EJT75695"/>
    <property type="gene ID" value="GGTG_05627"/>
</dbReference>
<reference evidence="3" key="4">
    <citation type="journal article" date="2015" name="G3 (Bethesda)">
        <title>Genome sequences of three phytopathogenic species of the Magnaporthaceae family of fungi.</title>
        <authorList>
            <person name="Okagaki L.H."/>
            <person name="Nunes C.C."/>
            <person name="Sailsbery J."/>
            <person name="Clay B."/>
            <person name="Brown D."/>
            <person name="John T."/>
            <person name="Oh Y."/>
            <person name="Young N."/>
            <person name="Fitzgerald M."/>
            <person name="Haas B.J."/>
            <person name="Zeng Q."/>
            <person name="Young S."/>
            <person name="Adiconis X."/>
            <person name="Fan L."/>
            <person name="Levin J.Z."/>
            <person name="Mitchell T.K."/>
            <person name="Okubara P.A."/>
            <person name="Farman M.L."/>
            <person name="Kohn L.M."/>
            <person name="Birren B."/>
            <person name="Ma L.-J."/>
            <person name="Dean R.A."/>
        </authorList>
    </citation>
    <scope>NUCLEOTIDE SEQUENCE</scope>
    <source>
        <strain evidence="3">R3-111a-1</strain>
    </source>
</reference>
<evidence type="ECO:0000313" key="4">
    <source>
        <dbReference type="Proteomes" id="UP000006039"/>
    </source>
</evidence>
<name>J3NWG3_GAET3</name>
<dbReference type="Proteomes" id="UP000006039">
    <property type="component" value="Unassembled WGS sequence"/>
</dbReference>
<feature type="region of interest" description="Disordered" evidence="1">
    <location>
        <begin position="20"/>
        <end position="67"/>
    </location>
</feature>
<sequence length="67" mass="6857">MLAGANVFARAARLALHGRVVPAPSEKPSRRPPAREVGRGSAAESLNENTPPVTIGGLSLPCPSGWG</sequence>
<evidence type="ECO:0000313" key="3">
    <source>
        <dbReference type="EnsemblFungi" id="EJT75695"/>
    </source>
</evidence>
<dbReference type="EMBL" id="GL385397">
    <property type="protein sequence ID" value="EJT75695.1"/>
    <property type="molecule type" value="Genomic_DNA"/>
</dbReference>
<evidence type="ECO:0000313" key="2">
    <source>
        <dbReference type="EMBL" id="EJT75695.1"/>
    </source>
</evidence>
<keyword evidence="4" id="KW-1185">Reference proteome</keyword>
<protein>
    <submittedName>
        <fullName evidence="2 3">Uncharacterized protein</fullName>
    </submittedName>
</protein>
<reference evidence="3" key="5">
    <citation type="submission" date="2018-04" db="UniProtKB">
        <authorList>
            <consortium name="EnsemblFungi"/>
        </authorList>
    </citation>
    <scope>IDENTIFICATION</scope>
    <source>
        <strain evidence="3">R3-111a-1</strain>
    </source>
</reference>
<dbReference type="RefSeq" id="XP_009221695.1">
    <property type="nucleotide sequence ID" value="XM_009223431.1"/>
</dbReference>
<dbReference type="AlphaFoldDB" id="J3NWG3"/>